<gene>
    <name evidence="1" type="ORF">GCM10022262_39090</name>
</gene>
<keyword evidence="2" id="KW-1185">Reference proteome</keyword>
<evidence type="ECO:0000313" key="2">
    <source>
        <dbReference type="Proteomes" id="UP001499841"/>
    </source>
</evidence>
<evidence type="ECO:0008006" key="3">
    <source>
        <dbReference type="Google" id="ProtNLM"/>
    </source>
</evidence>
<organism evidence="1 2">
    <name type="scientific">Georgenia daeguensis</name>
    <dbReference type="NCBI Taxonomy" id="908355"/>
    <lineage>
        <taxon>Bacteria</taxon>
        <taxon>Bacillati</taxon>
        <taxon>Actinomycetota</taxon>
        <taxon>Actinomycetes</taxon>
        <taxon>Micrococcales</taxon>
        <taxon>Bogoriellaceae</taxon>
        <taxon>Georgenia</taxon>
    </lineage>
</organism>
<name>A0ABP6UNH3_9MICO</name>
<comment type="caution">
    <text evidence="1">The sequence shown here is derived from an EMBL/GenBank/DDBJ whole genome shotgun (WGS) entry which is preliminary data.</text>
</comment>
<proteinExistence type="predicted"/>
<accession>A0ABP6UNH3</accession>
<dbReference type="RefSeq" id="WP_345045063.1">
    <property type="nucleotide sequence ID" value="NZ_BAABBA010000032.1"/>
</dbReference>
<dbReference type="EMBL" id="BAABBA010000032">
    <property type="protein sequence ID" value="GAA3511102.1"/>
    <property type="molecule type" value="Genomic_DNA"/>
</dbReference>
<evidence type="ECO:0000313" key="1">
    <source>
        <dbReference type="EMBL" id="GAA3511102.1"/>
    </source>
</evidence>
<sequence>MSGRTGRPSKGDRVVLYSRPHREVRAAVEASAARAGYDTISDYVAAVLAQHEGLSALAPAPTKHPDQKELPLAASA</sequence>
<protein>
    <recommendedName>
        <fullName evidence="3">CopG family transcriptional regulator</fullName>
    </recommendedName>
</protein>
<reference evidence="2" key="1">
    <citation type="journal article" date="2019" name="Int. J. Syst. Evol. Microbiol.">
        <title>The Global Catalogue of Microorganisms (GCM) 10K type strain sequencing project: providing services to taxonomists for standard genome sequencing and annotation.</title>
        <authorList>
            <consortium name="The Broad Institute Genomics Platform"/>
            <consortium name="The Broad Institute Genome Sequencing Center for Infectious Disease"/>
            <person name="Wu L."/>
            <person name="Ma J."/>
        </authorList>
    </citation>
    <scope>NUCLEOTIDE SEQUENCE [LARGE SCALE GENOMIC DNA]</scope>
    <source>
        <strain evidence="2">JCM 17459</strain>
    </source>
</reference>
<dbReference type="Proteomes" id="UP001499841">
    <property type="component" value="Unassembled WGS sequence"/>
</dbReference>